<dbReference type="Pfam" id="PF08448">
    <property type="entry name" value="PAS_4"/>
    <property type="match status" value="1"/>
</dbReference>
<evidence type="ECO:0000259" key="14">
    <source>
        <dbReference type="PROSITE" id="PS50113"/>
    </source>
</evidence>
<dbReference type="InterPro" id="IPR003660">
    <property type="entry name" value="HAMP_dom"/>
</dbReference>
<dbReference type="Gene3D" id="3.30.70.270">
    <property type="match status" value="1"/>
</dbReference>
<dbReference type="Pfam" id="PF17203">
    <property type="entry name" value="sCache_3_2"/>
    <property type="match status" value="1"/>
</dbReference>
<dbReference type="OrthoDB" id="42802at2"/>
<dbReference type="GO" id="GO:0005886">
    <property type="term" value="C:plasma membrane"/>
    <property type="evidence" value="ECO:0007669"/>
    <property type="project" value="UniProtKB-SubCell"/>
</dbReference>
<evidence type="ECO:0000259" key="15">
    <source>
        <dbReference type="PROSITE" id="PS50885"/>
    </source>
</evidence>
<dbReference type="SUPFAM" id="SSF55073">
    <property type="entry name" value="Nucleotide cyclase"/>
    <property type="match status" value="1"/>
</dbReference>
<dbReference type="EMBL" id="AP018738">
    <property type="protein sequence ID" value="BBE51860.1"/>
    <property type="molecule type" value="Genomic_DNA"/>
</dbReference>
<dbReference type="NCBIfam" id="TIGR00229">
    <property type="entry name" value="sensory_box"/>
    <property type="match status" value="2"/>
</dbReference>
<dbReference type="InterPro" id="IPR000160">
    <property type="entry name" value="GGDEF_dom"/>
</dbReference>
<dbReference type="InterPro" id="IPR029787">
    <property type="entry name" value="Nucleotide_cyclase"/>
</dbReference>
<dbReference type="PROSITE" id="PS50885">
    <property type="entry name" value="HAMP"/>
    <property type="match status" value="1"/>
</dbReference>
<keyword evidence="8" id="KW-0067">ATP-binding</keyword>
<dbReference type="CDD" id="cd01949">
    <property type="entry name" value="GGDEF"/>
    <property type="match status" value="1"/>
</dbReference>
<accession>A0A2Z6GEL2</accession>
<dbReference type="InterPro" id="IPR043128">
    <property type="entry name" value="Rev_trsase/Diguanyl_cyclase"/>
</dbReference>
<dbReference type="PROSITE" id="PS50887">
    <property type="entry name" value="GGDEF"/>
    <property type="match status" value="1"/>
</dbReference>
<dbReference type="Pfam" id="PF00990">
    <property type="entry name" value="GGDEF"/>
    <property type="match status" value="1"/>
</dbReference>
<sequence length="702" mass="78617">MSFDKFSDTLLRGSNRRQMMVWFGSSALLLMLSFGYWQLDQQRDFIYRVTNERALAISHEISVSTKSWALAGDLAGLQEVLLGFNEAQDIQRAYFVDPHGQVLASTNPDEIGLFMSDKISLDLLASKSSEEIVLADQKNYIAVAHPVMAGQRHVGWLRVEMSRDSANANIEAIKIAWRNFTISAVLLVVAISLLLSRKLTNGLNHLVQVATEVARGKEEARAKILSQDEVGVLAHYLNEMLDTLARQKGELLVTSEALRDSREGFQSLLNTMAEGMYEVDTDGNCIFVNEAFLHILGYQNRDEVIGKHIHELIHHHRADGSMYPASECKMYRAYEKQEEINVADEVFWRKDGTQVPVEYWSHPIVKEGVLVGAIATFIDITERIRAEQALRESESKMRDIVENAPFGAHLYELMPDHSLIFVGANNAATSILGLDHQQFIGKTIEEAFPPLIDSQILDAYRRVASTGVRFETEQFSYDGDKIHSVFEVHAFQTGKNRMAAFFSDVTERKRHEEQIHLLAFYDALTKLPNRRLMNDRLSQTIAVSKRSGTYGALMFLDLDNFKPLNDSHGHAVGDSLLIEVANRLKICVREMDTVARFGGDEFVVMLSELGEDKVAATALARIVTEKILAKLAEPYVLKAVDEHGVDTIVTHHCTASIGIVVFNGAEAKQDTILKCADDAMYAAKDSGRNTIRFFELDGVLAS</sequence>
<dbReference type="NCBIfam" id="TIGR00254">
    <property type="entry name" value="GGDEF"/>
    <property type="match status" value="1"/>
</dbReference>
<dbReference type="Pfam" id="PF00672">
    <property type="entry name" value="HAMP"/>
    <property type="match status" value="1"/>
</dbReference>
<evidence type="ECO:0000256" key="5">
    <source>
        <dbReference type="ARBA" id="ARBA00022692"/>
    </source>
</evidence>
<gene>
    <name evidence="17" type="ORF">OYT1_ch2345</name>
</gene>
<keyword evidence="5 12" id="KW-0812">Transmembrane</keyword>
<keyword evidence="10" id="KW-0902">Two-component regulatory system</keyword>
<dbReference type="PANTHER" id="PTHR44757:SF2">
    <property type="entry name" value="BIOFILM ARCHITECTURE MAINTENANCE PROTEIN MBAA"/>
    <property type="match status" value="1"/>
</dbReference>
<dbReference type="InterPro" id="IPR033463">
    <property type="entry name" value="sCache_3"/>
</dbReference>
<evidence type="ECO:0000256" key="12">
    <source>
        <dbReference type="SAM" id="Phobius"/>
    </source>
</evidence>
<proteinExistence type="predicted"/>
<dbReference type="SMART" id="SM00091">
    <property type="entry name" value="PAS"/>
    <property type="match status" value="2"/>
</dbReference>
<keyword evidence="9 12" id="KW-1133">Transmembrane helix</keyword>
<dbReference type="SUPFAM" id="SSF158472">
    <property type="entry name" value="HAMP domain-like"/>
    <property type="match status" value="1"/>
</dbReference>
<protein>
    <submittedName>
        <fullName evidence="17">Cyclic di-GMP phosphodiesterase Gmr</fullName>
    </submittedName>
</protein>
<dbReference type="GO" id="GO:0000160">
    <property type="term" value="P:phosphorelay signal transduction system"/>
    <property type="evidence" value="ECO:0007669"/>
    <property type="project" value="UniProtKB-KW"/>
</dbReference>
<dbReference type="CDD" id="cd06225">
    <property type="entry name" value="HAMP"/>
    <property type="match status" value="1"/>
</dbReference>
<dbReference type="InterPro" id="IPR000700">
    <property type="entry name" value="PAS-assoc_C"/>
</dbReference>
<dbReference type="InterPro" id="IPR052155">
    <property type="entry name" value="Biofilm_reg_signaling"/>
</dbReference>
<dbReference type="FunFam" id="3.30.70.270:FF:000001">
    <property type="entry name" value="Diguanylate cyclase domain protein"/>
    <property type="match status" value="1"/>
</dbReference>
<dbReference type="STRING" id="1188319.OYT1_01517"/>
<dbReference type="InterPro" id="IPR000014">
    <property type="entry name" value="PAS"/>
</dbReference>
<keyword evidence="18" id="KW-1185">Reference proteome</keyword>
<dbReference type="CDD" id="cd00130">
    <property type="entry name" value="PAS"/>
    <property type="match status" value="2"/>
</dbReference>
<keyword evidence="7" id="KW-0418">Kinase</keyword>
<dbReference type="GO" id="GO:0005524">
    <property type="term" value="F:ATP binding"/>
    <property type="evidence" value="ECO:0007669"/>
    <property type="project" value="UniProtKB-KW"/>
</dbReference>
<dbReference type="InterPro" id="IPR029151">
    <property type="entry name" value="Sensor-like_sf"/>
</dbReference>
<dbReference type="Pfam" id="PF13426">
    <property type="entry name" value="PAS_9"/>
    <property type="match status" value="1"/>
</dbReference>
<evidence type="ECO:0000256" key="11">
    <source>
        <dbReference type="ARBA" id="ARBA00023136"/>
    </source>
</evidence>
<dbReference type="KEGG" id="fam:OYT1_ch2345"/>
<evidence type="ECO:0000313" key="17">
    <source>
        <dbReference type="EMBL" id="BBE51860.1"/>
    </source>
</evidence>
<feature type="domain" description="PAC" evidence="14">
    <location>
        <begin position="336"/>
        <end position="392"/>
    </location>
</feature>
<dbReference type="RefSeq" id="WP_084611984.1">
    <property type="nucleotide sequence ID" value="NZ_AP018738.1"/>
</dbReference>
<dbReference type="Gene3D" id="3.30.450.20">
    <property type="entry name" value="PAS domain"/>
    <property type="match status" value="3"/>
</dbReference>
<evidence type="ECO:0000256" key="8">
    <source>
        <dbReference type="ARBA" id="ARBA00022840"/>
    </source>
</evidence>
<evidence type="ECO:0000259" key="16">
    <source>
        <dbReference type="PROSITE" id="PS50887"/>
    </source>
</evidence>
<feature type="domain" description="GGDEF" evidence="16">
    <location>
        <begin position="549"/>
        <end position="696"/>
    </location>
</feature>
<feature type="transmembrane region" description="Helical" evidence="12">
    <location>
        <begin position="20"/>
        <end position="39"/>
    </location>
</feature>
<dbReference type="InterPro" id="IPR035965">
    <property type="entry name" value="PAS-like_dom_sf"/>
</dbReference>
<dbReference type="Gene3D" id="6.10.340.10">
    <property type="match status" value="1"/>
</dbReference>
<name>A0A2Z6GEL2_9PROT</name>
<evidence type="ECO:0000256" key="3">
    <source>
        <dbReference type="ARBA" id="ARBA00022553"/>
    </source>
</evidence>
<feature type="domain" description="HAMP" evidence="15">
    <location>
        <begin position="197"/>
        <end position="249"/>
    </location>
</feature>
<keyword evidence="11 12" id="KW-0472">Membrane</keyword>
<evidence type="ECO:0000313" key="18">
    <source>
        <dbReference type="Proteomes" id="UP000033070"/>
    </source>
</evidence>
<evidence type="ECO:0000256" key="7">
    <source>
        <dbReference type="ARBA" id="ARBA00022777"/>
    </source>
</evidence>
<evidence type="ECO:0000256" key="9">
    <source>
        <dbReference type="ARBA" id="ARBA00022989"/>
    </source>
</evidence>
<feature type="transmembrane region" description="Helical" evidence="12">
    <location>
        <begin position="175"/>
        <end position="195"/>
    </location>
</feature>
<evidence type="ECO:0000256" key="10">
    <source>
        <dbReference type="ARBA" id="ARBA00023012"/>
    </source>
</evidence>
<dbReference type="SUPFAM" id="SSF103190">
    <property type="entry name" value="Sensory domain-like"/>
    <property type="match status" value="1"/>
</dbReference>
<dbReference type="PROSITE" id="PS50113">
    <property type="entry name" value="PAC"/>
    <property type="match status" value="1"/>
</dbReference>
<feature type="domain" description="PAS" evidence="13">
    <location>
        <begin position="261"/>
        <end position="314"/>
    </location>
</feature>
<dbReference type="PROSITE" id="PS50112">
    <property type="entry name" value="PAS"/>
    <property type="match status" value="2"/>
</dbReference>
<dbReference type="SMART" id="SM00267">
    <property type="entry name" value="GGDEF"/>
    <property type="match status" value="1"/>
</dbReference>
<evidence type="ECO:0000256" key="2">
    <source>
        <dbReference type="ARBA" id="ARBA00022475"/>
    </source>
</evidence>
<feature type="domain" description="PAS" evidence="13">
    <location>
        <begin position="393"/>
        <end position="467"/>
    </location>
</feature>
<comment type="subcellular location">
    <subcellularLocation>
        <location evidence="1">Cell membrane</location>
        <topology evidence="1">Multi-pass membrane protein</topology>
    </subcellularLocation>
</comment>
<evidence type="ECO:0000256" key="4">
    <source>
        <dbReference type="ARBA" id="ARBA00022679"/>
    </source>
</evidence>
<reference evidence="17 18" key="1">
    <citation type="submission" date="2018-06" db="EMBL/GenBank/DDBJ databases">
        <title>OYT1 Genome Sequencing.</title>
        <authorList>
            <person name="Kato S."/>
            <person name="Itoh T."/>
            <person name="Ohkuma M."/>
        </authorList>
    </citation>
    <scope>NUCLEOTIDE SEQUENCE [LARGE SCALE GENOMIC DNA]</scope>
    <source>
        <strain evidence="17 18">OYT1</strain>
    </source>
</reference>
<keyword evidence="2" id="KW-1003">Cell membrane</keyword>
<dbReference type="InterPro" id="IPR013656">
    <property type="entry name" value="PAS_4"/>
</dbReference>
<dbReference type="AlphaFoldDB" id="A0A2Z6GEL2"/>
<dbReference type="PANTHER" id="PTHR44757">
    <property type="entry name" value="DIGUANYLATE CYCLASE DGCP"/>
    <property type="match status" value="1"/>
</dbReference>
<keyword evidence="3" id="KW-0597">Phosphoprotein</keyword>
<organism evidence="17 18">
    <name type="scientific">Ferriphaselus amnicola</name>
    <dbReference type="NCBI Taxonomy" id="1188319"/>
    <lineage>
        <taxon>Bacteria</taxon>
        <taxon>Pseudomonadati</taxon>
        <taxon>Pseudomonadota</taxon>
        <taxon>Betaproteobacteria</taxon>
        <taxon>Nitrosomonadales</taxon>
        <taxon>Gallionellaceae</taxon>
        <taxon>Ferriphaselus</taxon>
    </lineage>
</organism>
<dbReference type="Proteomes" id="UP000033070">
    <property type="component" value="Chromosome"/>
</dbReference>
<dbReference type="GO" id="GO:0016301">
    <property type="term" value="F:kinase activity"/>
    <property type="evidence" value="ECO:0007669"/>
    <property type="project" value="UniProtKB-KW"/>
</dbReference>
<keyword evidence="4" id="KW-0808">Transferase</keyword>
<evidence type="ECO:0000259" key="13">
    <source>
        <dbReference type="PROSITE" id="PS50112"/>
    </source>
</evidence>
<dbReference type="SUPFAM" id="SSF55785">
    <property type="entry name" value="PYP-like sensor domain (PAS domain)"/>
    <property type="match status" value="2"/>
</dbReference>
<evidence type="ECO:0000256" key="1">
    <source>
        <dbReference type="ARBA" id="ARBA00004651"/>
    </source>
</evidence>
<evidence type="ECO:0000256" key="6">
    <source>
        <dbReference type="ARBA" id="ARBA00022741"/>
    </source>
</evidence>
<keyword evidence="6" id="KW-0547">Nucleotide-binding</keyword>
<dbReference type="SMART" id="SM00304">
    <property type="entry name" value="HAMP"/>
    <property type="match status" value="1"/>
</dbReference>